<dbReference type="EMBL" id="JBHMFI010000001">
    <property type="protein sequence ID" value="MFB9071713.1"/>
    <property type="molecule type" value="Genomic_DNA"/>
</dbReference>
<organism evidence="2 3">
    <name type="scientific">Citricoccus parietis</name>
    <dbReference type="NCBI Taxonomy" id="592307"/>
    <lineage>
        <taxon>Bacteria</taxon>
        <taxon>Bacillati</taxon>
        <taxon>Actinomycetota</taxon>
        <taxon>Actinomycetes</taxon>
        <taxon>Micrococcales</taxon>
        <taxon>Micrococcaceae</taxon>
        <taxon>Citricoccus</taxon>
    </lineage>
</organism>
<gene>
    <name evidence="2" type="ORF">ACFFX0_11055</name>
</gene>
<reference evidence="2 3" key="1">
    <citation type="submission" date="2024-09" db="EMBL/GenBank/DDBJ databases">
        <authorList>
            <person name="Sun Q."/>
            <person name="Mori K."/>
        </authorList>
    </citation>
    <scope>NUCLEOTIDE SEQUENCE [LARGE SCALE GENOMIC DNA]</scope>
    <source>
        <strain evidence="2 3">CCM 7609</strain>
    </source>
</reference>
<evidence type="ECO:0000313" key="2">
    <source>
        <dbReference type="EMBL" id="MFB9071713.1"/>
    </source>
</evidence>
<evidence type="ECO:0000313" key="3">
    <source>
        <dbReference type="Proteomes" id="UP001589575"/>
    </source>
</evidence>
<feature type="region of interest" description="Disordered" evidence="1">
    <location>
        <begin position="15"/>
        <end position="34"/>
    </location>
</feature>
<comment type="caution">
    <text evidence="2">The sequence shown here is derived from an EMBL/GenBank/DDBJ whole genome shotgun (WGS) entry which is preliminary data.</text>
</comment>
<name>A0ABV5FZP5_9MICC</name>
<accession>A0ABV5FZP5</accession>
<sequence length="46" mass="4811">MRSECHTFARLRSFSLNPPGAKKRPSAVQVDAGPSCAPAGLEAGQL</sequence>
<keyword evidence="3" id="KW-1185">Reference proteome</keyword>
<dbReference type="Proteomes" id="UP001589575">
    <property type="component" value="Unassembled WGS sequence"/>
</dbReference>
<evidence type="ECO:0000256" key="1">
    <source>
        <dbReference type="SAM" id="MobiDB-lite"/>
    </source>
</evidence>
<proteinExistence type="predicted"/>
<protein>
    <submittedName>
        <fullName evidence="2">Uncharacterized protein</fullName>
    </submittedName>
</protein>